<dbReference type="Gene3D" id="3.20.20.30">
    <property type="entry name" value="Luciferase-like domain"/>
    <property type="match status" value="1"/>
</dbReference>
<sequence>MAERPIVLGVQPCGEGTDPGRHLERLTLAARGVDVLFLADPPAGPGPGPVAGPAAVQPPLDALAVALRVAPGVPGTGLVPQVPATGADAVALHDAVAALDAASLGRAGWEVVVTDRVAPTPSAELWAEAAEVVEAAHRLRSGGSGFSGEFVQVRDRIPVPRSPQGGPVVVVRADEPEALPVAARCADVVRISAGSVAEAAMRRLDVEGAAAEAGRDPATLRVLVDVGVGAGEGLHHSGSAGLASLAREVARTGADGVVFLPARPRGLEKVADDVVPLLRAHRTPLRTLRERFALPLPAAGLATSAG</sequence>
<evidence type="ECO:0000256" key="4">
    <source>
        <dbReference type="ARBA" id="ARBA00023033"/>
    </source>
</evidence>
<keyword evidence="4" id="KW-0503">Monooxygenase</keyword>
<evidence type="ECO:0000256" key="2">
    <source>
        <dbReference type="ARBA" id="ARBA00022643"/>
    </source>
</evidence>
<keyword evidence="2" id="KW-0288">FMN</keyword>
<dbReference type="InterPro" id="IPR011251">
    <property type="entry name" value="Luciferase-like_dom"/>
</dbReference>
<evidence type="ECO:0000313" key="6">
    <source>
        <dbReference type="EMBL" id="GAA4681968.1"/>
    </source>
</evidence>
<evidence type="ECO:0000256" key="3">
    <source>
        <dbReference type="ARBA" id="ARBA00023002"/>
    </source>
</evidence>
<dbReference type="InterPro" id="IPR036661">
    <property type="entry name" value="Luciferase-like_sf"/>
</dbReference>
<dbReference type="SUPFAM" id="SSF51679">
    <property type="entry name" value="Bacterial luciferase-like"/>
    <property type="match status" value="1"/>
</dbReference>
<evidence type="ECO:0000313" key="7">
    <source>
        <dbReference type="Proteomes" id="UP001500325"/>
    </source>
</evidence>
<dbReference type="PANTHER" id="PTHR30011:SF16">
    <property type="entry name" value="C2H2 FINGER DOMAIN TRANSCRIPTION FACTOR (EUROFUNG)-RELATED"/>
    <property type="match status" value="1"/>
</dbReference>
<evidence type="ECO:0000256" key="1">
    <source>
        <dbReference type="ARBA" id="ARBA00022630"/>
    </source>
</evidence>
<dbReference type="RefSeq" id="WP_345379264.1">
    <property type="nucleotide sequence ID" value="NZ_BAABIC010000004.1"/>
</dbReference>
<protein>
    <submittedName>
        <fullName evidence="6">LLM class flavin-dependent oxidoreductase</fullName>
    </submittedName>
</protein>
<dbReference type="EMBL" id="BAABIC010000004">
    <property type="protein sequence ID" value="GAA4681968.1"/>
    <property type="molecule type" value="Genomic_DNA"/>
</dbReference>
<gene>
    <name evidence="6" type="ORF">GCM10023215_14800</name>
</gene>
<keyword evidence="1" id="KW-0285">Flavoprotein</keyword>
<reference evidence="7" key="1">
    <citation type="journal article" date="2019" name="Int. J. Syst. Evol. Microbiol.">
        <title>The Global Catalogue of Microorganisms (GCM) 10K type strain sequencing project: providing services to taxonomists for standard genome sequencing and annotation.</title>
        <authorList>
            <consortium name="The Broad Institute Genomics Platform"/>
            <consortium name="The Broad Institute Genome Sequencing Center for Infectious Disease"/>
            <person name="Wu L."/>
            <person name="Ma J."/>
        </authorList>
    </citation>
    <scope>NUCLEOTIDE SEQUENCE [LARGE SCALE GENOMIC DNA]</scope>
    <source>
        <strain evidence="7">JCM 18055</strain>
    </source>
</reference>
<comment type="caution">
    <text evidence="6">The sequence shown here is derived from an EMBL/GenBank/DDBJ whole genome shotgun (WGS) entry which is preliminary data.</text>
</comment>
<proteinExistence type="predicted"/>
<dbReference type="Proteomes" id="UP001500325">
    <property type="component" value="Unassembled WGS sequence"/>
</dbReference>
<keyword evidence="3" id="KW-0560">Oxidoreductase</keyword>
<accession>A0ABP8W8H5</accession>
<dbReference type="InterPro" id="IPR051260">
    <property type="entry name" value="Diverse_substr_monoxygenases"/>
</dbReference>
<dbReference type="PANTHER" id="PTHR30011">
    <property type="entry name" value="ALKANESULFONATE MONOOXYGENASE-RELATED"/>
    <property type="match status" value="1"/>
</dbReference>
<evidence type="ECO:0000259" key="5">
    <source>
        <dbReference type="Pfam" id="PF00296"/>
    </source>
</evidence>
<feature type="domain" description="Luciferase-like" evidence="5">
    <location>
        <begin position="91"/>
        <end position="228"/>
    </location>
</feature>
<organism evidence="6 7">
    <name type="scientific">Pseudonocardia yuanmonensis</name>
    <dbReference type="NCBI Taxonomy" id="1095914"/>
    <lineage>
        <taxon>Bacteria</taxon>
        <taxon>Bacillati</taxon>
        <taxon>Actinomycetota</taxon>
        <taxon>Actinomycetes</taxon>
        <taxon>Pseudonocardiales</taxon>
        <taxon>Pseudonocardiaceae</taxon>
        <taxon>Pseudonocardia</taxon>
    </lineage>
</organism>
<dbReference type="Pfam" id="PF00296">
    <property type="entry name" value="Bac_luciferase"/>
    <property type="match status" value="1"/>
</dbReference>
<name>A0ABP8W8H5_9PSEU</name>
<keyword evidence="7" id="KW-1185">Reference proteome</keyword>